<comment type="caution">
    <text evidence="3">The sequence shown here is derived from an EMBL/GenBank/DDBJ whole genome shotgun (WGS) entry which is preliminary data.</text>
</comment>
<proteinExistence type="predicted"/>
<accession>A0ABX2AUD4</accession>
<evidence type="ECO:0000256" key="1">
    <source>
        <dbReference type="SAM" id="Phobius"/>
    </source>
</evidence>
<keyword evidence="1" id="KW-0812">Transmembrane</keyword>
<evidence type="ECO:0000313" key="3">
    <source>
        <dbReference type="EMBL" id="NPE14186.1"/>
    </source>
</evidence>
<feature type="transmembrane region" description="Helical" evidence="1">
    <location>
        <begin position="298"/>
        <end position="317"/>
    </location>
</feature>
<gene>
    <name evidence="3" type="ORF">HPS55_07580</name>
</gene>
<keyword evidence="1" id="KW-0472">Membrane</keyword>
<dbReference type="PANTHER" id="PTHR30590:SF2">
    <property type="entry name" value="INNER MEMBRANE PROTEIN"/>
    <property type="match status" value="1"/>
</dbReference>
<dbReference type="EMBL" id="JABKKE010000010">
    <property type="protein sequence ID" value="NPE14186.1"/>
    <property type="molecule type" value="Genomic_DNA"/>
</dbReference>
<dbReference type="PANTHER" id="PTHR30590">
    <property type="entry name" value="INNER MEMBRANE PROTEIN"/>
    <property type="match status" value="1"/>
</dbReference>
<dbReference type="InterPro" id="IPR052529">
    <property type="entry name" value="Bact_Transport_Assoc"/>
</dbReference>
<dbReference type="GeneID" id="82157625"/>
<feature type="transmembrane region" description="Helical" evidence="1">
    <location>
        <begin position="338"/>
        <end position="356"/>
    </location>
</feature>
<feature type="transmembrane region" description="Helical" evidence="1">
    <location>
        <begin position="57"/>
        <end position="79"/>
    </location>
</feature>
<name>A0ABX2AUD4_9BACT</name>
<feature type="transmembrane region" description="Helical" evidence="1">
    <location>
        <begin position="362"/>
        <end position="382"/>
    </location>
</feature>
<feature type="transmembrane region" description="Helical" evidence="1">
    <location>
        <begin position="206"/>
        <end position="230"/>
    </location>
</feature>
<feature type="transmembrane region" description="Helical" evidence="1">
    <location>
        <begin position="242"/>
        <end position="264"/>
    </location>
</feature>
<evidence type="ECO:0000313" key="4">
    <source>
        <dbReference type="Proteomes" id="UP001193734"/>
    </source>
</evidence>
<feature type="transmembrane region" description="Helical" evidence="1">
    <location>
        <begin position="100"/>
        <end position="128"/>
    </location>
</feature>
<dbReference type="RefSeq" id="WP_172175461.1">
    <property type="nucleotide sequence ID" value="NZ_CASGIA010000007.1"/>
</dbReference>
<protein>
    <submittedName>
        <fullName evidence="3">DUF418 domain-containing protein</fullName>
    </submittedName>
</protein>
<reference evidence="3 4" key="1">
    <citation type="submission" date="2020-05" db="EMBL/GenBank/DDBJ databases">
        <title>Distinct polysaccharide utilization as determinants for interspecies competition between intestinal Prevotella spp.</title>
        <authorList>
            <person name="Galvez E.J.C."/>
            <person name="Iljazovic A."/>
            <person name="Strowig T."/>
        </authorList>
    </citation>
    <scope>NUCLEOTIDE SEQUENCE [LARGE SCALE GENOMIC DNA]</scope>
    <source>
        <strain evidence="3 4">PROD</strain>
    </source>
</reference>
<keyword evidence="1" id="KW-1133">Transmembrane helix</keyword>
<feature type="domain" description="DUF418" evidence="2">
    <location>
        <begin position="227"/>
        <end position="400"/>
    </location>
</feature>
<evidence type="ECO:0000259" key="2">
    <source>
        <dbReference type="Pfam" id="PF04235"/>
    </source>
</evidence>
<sequence>MNKTNQHSRIEVVDAIRGIAVAMILMLHGIEHFNLYNQSDPISPLLQLTDRMVWDCLWFVVGGKAYAIFALLFGFSFYIMEQNALRRGQDFRLRFCWRMLLLFGFGCFNAAFFCGEVLVLYSIVGFVLPLVCRLKNKTLLIIAAVLMLQPVDWIKMAYAALTDSQSTILEFNFEPYWNNSMKMLSEGNFVQTVLTNLWDGQIFSLAWAWGAGRFCQTASLFILGLVAGRIQWFADTPHNRSMWAKTFAAALLAFMPLYGLSTLLPDFASTLPLDTTGIAGMFTSKSFMTPMMLIVNSLHKFCFMTMIVTGLLFAFYSTRLARPMRYIMPYGRMSLTNYITQSIIGSFLFYHWGLHLNLCDTWSLLLCITVLSLQITFCRWWMSSHSHGPLEGLWKKLTWIGSDR</sequence>
<feature type="transmembrane region" description="Helical" evidence="1">
    <location>
        <begin position="12"/>
        <end position="30"/>
    </location>
</feature>
<organism evidence="3 4">
    <name type="scientific">Xylanibacter rodentium</name>
    <dbReference type="NCBI Taxonomy" id="2736289"/>
    <lineage>
        <taxon>Bacteria</taxon>
        <taxon>Pseudomonadati</taxon>
        <taxon>Bacteroidota</taxon>
        <taxon>Bacteroidia</taxon>
        <taxon>Bacteroidales</taxon>
        <taxon>Prevotellaceae</taxon>
        <taxon>Xylanibacter</taxon>
    </lineage>
</organism>
<dbReference type="InterPro" id="IPR007349">
    <property type="entry name" value="DUF418"/>
</dbReference>
<dbReference type="Proteomes" id="UP001193734">
    <property type="component" value="Unassembled WGS sequence"/>
</dbReference>
<keyword evidence="4" id="KW-1185">Reference proteome</keyword>
<dbReference type="Pfam" id="PF04235">
    <property type="entry name" value="DUF418"/>
    <property type="match status" value="1"/>
</dbReference>